<gene>
    <name evidence="2" type="ORF">NIES2119_28985</name>
</gene>
<dbReference type="Proteomes" id="UP000185860">
    <property type="component" value="Unassembled WGS sequence"/>
</dbReference>
<organism evidence="2 3">
    <name type="scientific">[Phormidium ambiguum] IAM M-71</name>
    <dbReference type="NCBI Taxonomy" id="454136"/>
    <lineage>
        <taxon>Bacteria</taxon>
        <taxon>Bacillati</taxon>
        <taxon>Cyanobacteriota</taxon>
        <taxon>Cyanophyceae</taxon>
        <taxon>Oscillatoriophycideae</taxon>
        <taxon>Aerosakkonematales</taxon>
        <taxon>Aerosakkonemataceae</taxon>
        <taxon>Floridanema</taxon>
    </lineage>
</organism>
<protein>
    <recommendedName>
        <fullName evidence="4">Low-complexity protein</fullName>
    </recommendedName>
</protein>
<feature type="transmembrane region" description="Helical" evidence="1">
    <location>
        <begin position="132"/>
        <end position="158"/>
    </location>
</feature>
<dbReference type="InterPro" id="IPR051082">
    <property type="entry name" value="Pentapeptide-BTB/POZ_domain"/>
</dbReference>
<dbReference type="RefSeq" id="WP_073596961.1">
    <property type="nucleotide sequence ID" value="NZ_MRCE01000051.1"/>
</dbReference>
<comment type="caution">
    <text evidence="2">The sequence shown here is derived from an EMBL/GenBank/DDBJ whole genome shotgun (WGS) entry which is preliminary data.</text>
</comment>
<dbReference type="SUPFAM" id="SSF141571">
    <property type="entry name" value="Pentapeptide repeat-like"/>
    <property type="match status" value="1"/>
</dbReference>
<evidence type="ECO:0000313" key="3">
    <source>
        <dbReference type="Proteomes" id="UP000185860"/>
    </source>
</evidence>
<dbReference type="InterPro" id="IPR001646">
    <property type="entry name" value="5peptide_repeat"/>
</dbReference>
<dbReference type="Pfam" id="PF00805">
    <property type="entry name" value="Pentapeptide"/>
    <property type="match status" value="2"/>
</dbReference>
<dbReference type="PANTHER" id="PTHR14136:SF17">
    <property type="entry name" value="BTB_POZ DOMAIN-CONTAINING PROTEIN KCTD9"/>
    <property type="match status" value="1"/>
</dbReference>
<dbReference type="EMBL" id="MRCE01000051">
    <property type="protein sequence ID" value="OKH31372.1"/>
    <property type="molecule type" value="Genomic_DNA"/>
</dbReference>
<keyword evidence="1" id="KW-0812">Transmembrane</keyword>
<proteinExistence type="predicted"/>
<accession>A0A1U7I565</accession>
<feature type="transmembrane region" description="Helical" evidence="1">
    <location>
        <begin position="41"/>
        <end position="63"/>
    </location>
</feature>
<name>A0A1U7I565_9CYAN</name>
<reference evidence="2 3" key="1">
    <citation type="submission" date="2016-11" db="EMBL/GenBank/DDBJ databases">
        <title>Draft Genome Sequences of Nine Cyanobacterial Strains from Diverse Habitats.</title>
        <authorList>
            <person name="Zhu T."/>
            <person name="Hou S."/>
            <person name="Lu X."/>
            <person name="Hess W.R."/>
        </authorList>
    </citation>
    <scope>NUCLEOTIDE SEQUENCE [LARGE SCALE GENOMIC DNA]</scope>
    <source>
        <strain evidence="2 3">IAM M-71</strain>
    </source>
</reference>
<keyword evidence="1" id="KW-0472">Membrane</keyword>
<dbReference type="STRING" id="454136.NIES2119_28985"/>
<dbReference type="PANTHER" id="PTHR14136">
    <property type="entry name" value="BTB_POZ DOMAIN-CONTAINING PROTEIN KCTD9"/>
    <property type="match status" value="1"/>
</dbReference>
<dbReference type="OrthoDB" id="416727at2"/>
<sequence length="467" mass="52015">MSIQDNNANFSDQDIRGKDFSKKCDQNNNKFLHSKAGIKSIYNYSFTILFSLLGILISVALATSLLPTLANLKGNLIPILIASSMLAIFLFSITKQGFRGALLAVGIVSVISLILMAPLLRAGERTIVPGVFFGMFGTVMAFGAIVMFAFTITVLNVLSSRWVKYVVMILSIALMVVSVPIIFPRNTKPPHQLDYPITILLTGIILSIGFYIATRSLRRDSRFDSIRLAAIAFCSRCYSTSFRGVDLTNADFTGAMLRNVNFKGANLTKTRFYNAQDIEYAYIDEHHFLQNLKAQQLAITLDVNKLSDKNFNYLDLEGINLESANLQGASFIGANLKNANLKNADLSGANLKQAQLVGVDLTGATLTGACIEDWGITKTTELKDVKCDFIFLESKEEYDKNGLFSIKFQQQYPNNRKFEEGEFIKRAYLAWEKYEENKTTTMNFYAPVQNAIGQNYGGIHNYDNSTN</sequence>
<dbReference type="AlphaFoldDB" id="A0A1U7I565"/>
<evidence type="ECO:0008006" key="4">
    <source>
        <dbReference type="Google" id="ProtNLM"/>
    </source>
</evidence>
<feature type="transmembrane region" description="Helical" evidence="1">
    <location>
        <begin position="165"/>
        <end position="183"/>
    </location>
</feature>
<feature type="transmembrane region" description="Helical" evidence="1">
    <location>
        <begin position="75"/>
        <end position="93"/>
    </location>
</feature>
<evidence type="ECO:0000313" key="2">
    <source>
        <dbReference type="EMBL" id="OKH31372.1"/>
    </source>
</evidence>
<feature type="transmembrane region" description="Helical" evidence="1">
    <location>
        <begin position="100"/>
        <end position="120"/>
    </location>
</feature>
<keyword evidence="1" id="KW-1133">Transmembrane helix</keyword>
<dbReference type="Gene3D" id="2.160.20.80">
    <property type="entry name" value="E3 ubiquitin-protein ligase SopA"/>
    <property type="match status" value="2"/>
</dbReference>
<feature type="transmembrane region" description="Helical" evidence="1">
    <location>
        <begin position="195"/>
        <end position="213"/>
    </location>
</feature>
<evidence type="ECO:0000256" key="1">
    <source>
        <dbReference type="SAM" id="Phobius"/>
    </source>
</evidence>